<feature type="transmembrane region" description="Helical" evidence="8">
    <location>
        <begin position="165"/>
        <end position="181"/>
    </location>
</feature>
<feature type="transmembrane region" description="Helical" evidence="8">
    <location>
        <begin position="215"/>
        <end position="235"/>
    </location>
</feature>
<reference evidence="9" key="2">
    <citation type="submission" date="2021-04" db="EMBL/GenBank/DDBJ databases">
        <title>Isolation and characterization of a novel species of the genus Sulfurimonas.</title>
        <authorList>
            <person name="Fukui M."/>
        </authorList>
    </citation>
    <scope>NUCLEOTIDE SEQUENCE</scope>
    <source>
        <strain evidence="9">H1576</strain>
    </source>
</reference>
<sequence length="575" mass="67299">MNKLRELLLKYPQTTLVLIISIVYLYFQLDMLLRTTGDEKTYVAQALEMQRDGHWFMQTLFDEPDYYKGPLHLIFLKIGFFLFGTNSMFATVYMNFFGLIAATLLLYKMFVKELDDKSWGLFYASSFSVSIGLYSHMFASQMEAELVIFYAIVMYLLHRLDYDNRLFINILLWAFIGMTGWFKSPAYSVFLGFSVLVYWVITLQIKERVLDKNTWISLFIGILIGFAAYIPILIYDGEVFIEKYIIKESMSKGANGVPWTEAFFPIFTYFVAPWMFAAVFSYLIALKTIFSMEARILNAKEMKLIKLAFSILLPTLAFFTIHPYRGDIYALPAVSATLLIAYLYWRAYVKQYEDVYVWMMRLSAIVLSIVPLVIVALYLHLSPMPEWWPEILFPLALFSFVFTLGFIFYESKNVARRGPVLLVVAFIPLFLTLGFTMRMIGKAEMLPAKEYIKKNNITKALGDYNLHKSYWNEYGSLNTWLGHDVVGLHTQEKLFTFLREGNSLIIPGENRYSEFKEKLPDDMKLEDFDVFIWKRWLTHGKGPNGESMFLKYWKSKDITDIQRNFYILKLKEPKE</sequence>
<protein>
    <recommendedName>
        <fullName evidence="11">Glycosyltransferase RgtA/B/C/D-like domain-containing protein</fullName>
    </recommendedName>
</protein>
<keyword evidence="3" id="KW-0328">Glycosyltransferase</keyword>
<feature type="transmembrane region" description="Helical" evidence="8">
    <location>
        <begin position="7"/>
        <end position="27"/>
    </location>
</feature>
<dbReference type="InterPro" id="IPR050297">
    <property type="entry name" value="LipidA_mod_glycosyltrf_83"/>
</dbReference>
<feature type="transmembrane region" description="Helical" evidence="8">
    <location>
        <begin position="357"/>
        <end position="379"/>
    </location>
</feature>
<dbReference type="GO" id="GO:0016763">
    <property type="term" value="F:pentosyltransferase activity"/>
    <property type="evidence" value="ECO:0007669"/>
    <property type="project" value="TreeGrafter"/>
</dbReference>
<feature type="transmembrane region" description="Helical" evidence="8">
    <location>
        <begin position="119"/>
        <end position="136"/>
    </location>
</feature>
<name>A0A975B277_9BACT</name>
<keyword evidence="4" id="KW-0808">Transferase</keyword>
<dbReference type="PANTHER" id="PTHR33908">
    <property type="entry name" value="MANNOSYLTRANSFERASE YKCB-RELATED"/>
    <property type="match status" value="1"/>
</dbReference>
<dbReference type="GO" id="GO:0005886">
    <property type="term" value="C:plasma membrane"/>
    <property type="evidence" value="ECO:0007669"/>
    <property type="project" value="UniProtKB-SubCell"/>
</dbReference>
<dbReference type="GO" id="GO:0009103">
    <property type="term" value="P:lipopolysaccharide biosynthetic process"/>
    <property type="evidence" value="ECO:0007669"/>
    <property type="project" value="UniProtKB-ARBA"/>
</dbReference>
<feature type="transmembrane region" description="Helical" evidence="8">
    <location>
        <begin position="142"/>
        <end position="158"/>
    </location>
</feature>
<evidence type="ECO:0000256" key="7">
    <source>
        <dbReference type="ARBA" id="ARBA00023136"/>
    </source>
</evidence>
<feature type="transmembrane region" description="Helical" evidence="8">
    <location>
        <begin position="391"/>
        <end position="409"/>
    </location>
</feature>
<evidence type="ECO:0000256" key="6">
    <source>
        <dbReference type="ARBA" id="ARBA00022989"/>
    </source>
</evidence>
<accession>A0A975B277</accession>
<evidence type="ECO:0000313" key="10">
    <source>
        <dbReference type="Proteomes" id="UP000671852"/>
    </source>
</evidence>
<keyword evidence="2" id="KW-1003">Cell membrane</keyword>
<evidence type="ECO:0000256" key="3">
    <source>
        <dbReference type="ARBA" id="ARBA00022676"/>
    </source>
</evidence>
<proteinExistence type="predicted"/>
<dbReference type="KEGG" id="saqt:GJV85_11800"/>
<organism evidence="9 10">
    <name type="scientific">Sulfurimonas aquatica</name>
    <dbReference type="NCBI Taxonomy" id="2672570"/>
    <lineage>
        <taxon>Bacteria</taxon>
        <taxon>Pseudomonadati</taxon>
        <taxon>Campylobacterota</taxon>
        <taxon>Epsilonproteobacteria</taxon>
        <taxon>Campylobacterales</taxon>
        <taxon>Sulfurimonadaceae</taxon>
        <taxon>Sulfurimonas</taxon>
    </lineage>
</organism>
<keyword evidence="5 8" id="KW-0812">Transmembrane</keyword>
<dbReference type="PANTHER" id="PTHR33908:SF11">
    <property type="entry name" value="MEMBRANE PROTEIN"/>
    <property type="match status" value="1"/>
</dbReference>
<feature type="transmembrane region" description="Helical" evidence="8">
    <location>
        <begin position="187"/>
        <end position="203"/>
    </location>
</feature>
<reference evidence="9" key="1">
    <citation type="submission" date="2019-11" db="EMBL/GenBank/DDBJ databases">
        <authorList>
            <person name="Kojima H."/>
        </authorList>
    </citation>
    <scope>NUCLEOTIDE SEQUENCE</scope>
    <source>
        <strain evidence="9">H1576</strain>
    </source>
</reference>
<evidence type="ECO:0000256" key="4">
    <source>
        <dbReference type="ARBA" id="ARBA00022679"/>
    </source>
</evidence>
<evidence type="ECO:0000256" key="8">
    <source>
        <dbReference type="SAM" id="Phobius"/>
    </source>
</evidence>
<dbReference type="EMBL" id="CP046072">
    <property type="protein sequence ID" value="QSZ42768.1"/>
    <property type="molecule type" value="Genomic_DNA"/>
</dbReference>
<feature type="transmembrane region" description="Helical" evidence="8">
    <location>
        <begin position="421"/>
        <end position="440"/>
    </location>
</feature>
<feature type="transmembrane region" description="Helical" evidence="8">
    <location>
        <begin position="262"/>
        <end position="284"/>
    </location>
</feature>
<dbReference type="Proteomes" id="UP000671852">
    <property type="component" value="Chromosome"/>
</dbReference>
<dbReference type="AlphaFoldDB" id="A0A975B277"/>
<evidence type="ECO:0000313" key="9">
    <source>
        <dbReference type="EMBL" id="QSZ42768.1"/>
    </source>
</evidence>
<gene>
    <name evidence="9" type="ORF">GJV85_11800</name>
</gene>
<evidence type="ECO:0008006" key="11">
    <source>
        <dbReference type="Google" id="ProtNLM"/>
    </source>
</evidence>
<keyword evidence="6 8" id="KW-1133">Transmembrane helix</keyword>
<feature type="transmembrane region" description="Helical" evidence="8">
    <location>
        <begin position="304"/>
        <end position="322"/>
    </location>
</feature>
<keyword evidence="10" id="KW-1185">Reference proteome</keyword>
<keyword evidence="7 8" id="KW-0472">Membrane</keyword>
<feature type="transmembrane region" description="Helical" evidence="8">
    <location>
        <begin position="328"/>
        <end position="345"/>
    </location>
</feature>
<evidence type="ECO:0000256" key="2">
    <source>
        <dbReference type="ARBA" id="ARBA00022475"/>
    </source>
</evidence>
<dbReference type="RefSeq" id="WP_207561579.1">
    <property type="nucleotide sequence ID" value="NZ_CP046072.1"/>
</dbReference>
<evidence type="ECO:0000256" key="1">
    <source>
        <dbReference type="ARBA" id="ARBA00004651"/>
    </source>
</evidence>
<feature type="transmembrane region" description="Helical" evidence="8">
    <location>
        <begin position="74"/>
        <end position="107"/>
    </location>
</feature>
<evidence type="ECO:0000256" key="5">
    <source>
        <dbReference type="ARBA" id="ARBA00022692"/>
    </source>
</evidence>
<comment type="subcellular location">
    <subcellularLocation>
        <location evidence="1">Cell membrane</location>
        <topology evidence="1">Multi-pass membrane protein</topology>
    </subcellularLocation>
</comment>